<reference evidence="1" key="1">
    <citation type="submission" date="2022-11" db="EMBL/GenBank/DDBJ databases">
        <title>Centuries of genome instability and evolution in soft-shell clam transmissible cancer (bioRxiv).</title>
        <authorList>
            <person name="Hart S.F.M."/>
            <person name="Yonemitsu M.A."/>
            <person name="Giersch R.M."/>
            <person name="Beal B.F."/>
            <person name="Arriagada G."/>
            <person name="Davis B.W."/>
            <person name="Ostrander E.A."/>
            <person name="Goff S.P."/>
            <person name="Metzger M.J."/>
        </authorList>
    </citation>
    <scope>NUCLEOTIDE SEQUENCE</scope>
    <source>
        <strain evidence="1">MELC-2E11</strain>
        <tissue evidence="1">Siphon/mantle</tissue>
    </source>
</reference>
<proteinExistence type="predicted"/>
<dbReference type="Proteomes" id="UP001164746">
    <property type="component" value="Chromosome 17"/>
</dbReference>
<organism evidence="1 2">
    <name type="scientific">Mya arenaria</name>
    <name type="common">Soft-shell clam</name>
    <dbReference type="NCBI Taxonomy" id="6604"/>
    <lineage>
        <taxon>Eukaryota</taxon>
        <taxon>Metazoa</taxon>
        <taxon>Spiralia</taxon>
        <taxon>Lophotrochozoa</taxon>
        <taxon>Mollusca</taxon>
        <taxon>Bivalvia</taxon>
        <taxon>Autobranchia</taxon>
        <taxon>Heteroconchia</taxon>
        <taxon>Euheterodonta</taxon>
        <taxon>Imparidentia</taxon>
        <taxon>Neoheterodontei</taxon>
        <taxon>Myida</taxon>
        <taxon>Myoidea</taxon>
        <taxon>Myidae</taxon>
        <taxon>Mya</taxon>
    </lineage>
</organism>
<accession>A0ABY7GG84</accession>
<name>A0ABY7GG84_MYAAR</name>
<keyword evidence="2" id="KW-1185">Reference proteome</keyword>
<evidence type="ECO:0000313" key="1">
    <source>
        <dbReference type="EMBL" id="WAR31921.1"/>
    </source>
</evidence>
<feature type="non-terminal residue" evidence="1">
    <location>
        <position position="160"/>
    </location>
</feature>
<dbReference type="EMBL" id="CP111028">
    <property type="protein sequence ID" value="WAR31921.1"/>
    <property type="molecule type" value="Genomic_DNA"/>
</dbReference>
<evidence type="ECO:0000313" key="2">
    <source>
        <dbReference type="Proteomes" id="UP001164746"/>
    </source>
</evidence>
<sequence length="160" mass="18584">MSGPSGIVECFTVYGGKYQWGTCLTKAYIEQRFKRNHTCRDRTNTYCYYQCMLEQYGISEVYDVCSCQTDEAPLPAWCYSPDGRDCSWYKACLETSYALEYGENFCNLYTENYNGFDETGRKWIDAVRKCLQVALVPLLRRNNPSCDEIKDVAFRSHSEC</sequence>
<gene>
    <name evidence="1" type="ORF">MAR_034463</name>
</gene>
<protein>
    <submittedName>
        <fullName evidence="1">Uncharacterized protein</fullName>
    </submittedName>
</protein>